<dbReference type="GO" id="GO:0006952">
    <property type="term" value="P:defense response"/>
    <property type="evidence" value="ECO:0007669"/>
    <property type="project" value="InterPro"/>
</dbReference>
<feature type="region of interest" description="Disordered" evidence="1">
    <location>
        <begin position="123"/>
        <end position="210"/>
    </location>
</feature>
<dbReference type="InterPro" id="IPR000157">
    <property type="entry name" value="TIR_dom"/>
</dbReference>
<evidence type="ECO:0000256" key="1">
    <source>
        <dbReference type="SAM" id="MobiDB-lite"/>
    </source>
</evidence>
<dbReference type="PANTHER" id="PTHR11017">
    <property type="entry name" value="LEUCINE-RICH REPEAT-CONTAINING PROTEIN"/>
    <property type="match status" value="1"/>
</dbReference>
<dbReference type="Gene3D" id="3.80.10.10">
    <property type="entry name" value="Ribonuclease Inhibitor"/>
    <property type="match status" value="1"/>
</dbReference>
<feature type="domain" description="TIR" evidence="2">
    <location>
        <begin position="206"/>
        <end position="251"/>
    </location>
</feature>
<dbReference type="GO" id="GO:0007165">
    <property type="term" value="P:signal transduction"/>
    <property type="evidence" value="ECO:0007669"/>
    <property type="project" value="InterPro"/>
</dbReference>
<evidence type="ECO:0000259" key="2">
    <source>
        <dbReference type="Pfam" id="PF01582"/>
    </source>
</evidence>
<dbReference type="Gene3D" id="3.40.50.10140">
    <property type="entry name" value="Toll/interleukin-1 receptor homology (TIR) domain"/>
    <property type="match status" value="1"/>
</dbReference>
<dbReference type="AlphaFoldDB" id="A0A2N9HMN5"/>
<dbReference type="InterPro" id="IPR035897">
    <property type="entry name" value="Toll_tir_struct_dom_sf"/>
</dbReference>
<name>A0A2N9HMN5_FAGSY</name>
<dbReference type="PANTHER" id="PTHR11017:SF573">
    <property type="entry name" value="ADP-RIBOSYL CYCLASE_CYCLIC ADP-RIBOSE HYDROLASE"/>
    <property type="match status" value="1"/>
</dbReference>
<protein>
    <recommendedName>
        <fullName evidence="5">Subtilisin-like protease fibronectin type-III domain-containing protein</fullName>
    </recommendedName>
</protein>
<sequence length="469" mass="53419">MCAAAGHPTDPPFIYFLLNLKYTSSQIALLSRGNFTCPNNAFLQPGDLNYPSFAVLLDKNGPSTSVTYKRTVTNVGTRMSTYVVQVDEPNGVSVTVEPKSLKFENLGEKLSYNVREYRSWCGGERKRPAGEESRQQRSGEKETGPSPEQRRSGDRGERDRSVNGGIARKRPAGEENRQQRSGEKETGPSPEQRRSGDRGERDRSVNDVRKQTGTFAQAFIEHEKRFEENIEKVKKWRAALSHVGNLAGWTVMNRYIVRQECPNEPGKRSRLWLYKDIDNMLKRNTGTEAVRAIDVRNKYLEENEADWNPEAFSKLCNLEFLRIRNICLKHGPQDLPNNLRILDWSKYPSKCLPVSFHLNELVQLHLPHSNIERLWIGMKICDQLKFIDLTDSSNLIEIPDVTGIPNLEKLILIRKLSRLPSKFEMKSLVTLDLCGCSNVKKIPEFVGNMECLQYLSLDGTAITELPFIS</sequence>
<dbReference type="InterPro" id="IPR044974">
    <property type="entry name" value="Disease_R_plants"/>
</dbReference>
<dbReference type="Pfam" id="PF17766">
    <property type="entry name" value="fn3_6"/>
    <property type="match status" value="1"/>
</dbReference>
<dbReference type="InterPro" id="IPR032675">
    <property type="entry name" value="LRR_dom_sf"/>
</dbReference>
<feature type="domain" description="Subtilisin-like protease fibronectin type-III" evidence="3">
    <location>
        <begin position="47"/>
        <end position="115"/>
    </location>
</feature>
<feature type="compositionally biased region" description="Basic and acidic residues" evidence="1">
    <location>
        <begin position="123"/>
        <end position="161"/>
    </location>
</feature>
<dbReference type="SUPFAM" id="SSF52058">
    <property type="entry name" value="L domain-like"/>
    <property type="match status" value="1"/>
</dbReference>
<reference evidence="4" key="1">
    <citation type="submission" date="2018-02" db="EMBL/GenBank/DDBJ databases">
        <authorList>
            <person name="Cohen D.B."/>
            <person name="Kent A.D."/>
        </authorList>
    </citation>
    <scope>NUCLEOTIDE SEQUENCE</scope>
</reference>
<gene>
    <name evidence="4" type="ORF">FSB_LOCUS40761</name>
</gene>
<evidence type="ECO:0000313" key="4">
    <source>
        <dbReference type="EMBL" id="SPD12879.1"/>
    </source>
</evidence>
<dbReference type="Pfam" id="PF01582">
    <property type="entry name" value="TIR"/>
    <property type="match status" value="1"/>
</dbReference>
<evidence type="ECO:0000259" key="3">
    <source>
        <dbReference type="Pfam" id="PF17766"/>
    </source>
</evidence>
<dbReference type="EMBL" id="OIVN01003675">
    <property type="protein sequence ID" value="SPD12879.1"/>
    <property type="molecule type" value="Genomic_DNA"/>
</dbReference>
<proteinExistence type="predicted"/>
<evidence type="ECO:0008006" key="5">
    <source>
        <dbReference type="Google" id="ProtNLM"/>
    </source>
</evidence>
<feature type="compositionally biased region" description="Basic and acidic residues" evidence="1">
    <location>
        <begin position="171"/>
        <end position="210"/>
    </location>
</feature>
<dbReference type="InterPro" id="IPR041469">
    <property type="entry name" value="Subtilisin-like_FN3"/>
</dbReference>
<dbReference type="Gene3D" id="2.60.40.2310">
    <property type="match status" value="1"/>
</dbReference>
<accession>A0A2N9HMN5</accession>
<organism evidence="4">
    <name type="scientific">Fagus sylvatica</name>
    <name type="common">Beechnut</name>
    <dbReference type="NCBI Taxonomy" id="28930"/>
    <lineage>
        <taxon>Eukaryota</taxon>
        <taxon>Viridiplantae</taxon>
        <taxon>Streptophyta</taxon>
        <taxon>Embryophyta</taxon>
        <taxon>Tracheophyta</taxon>
        <taxon>Spermatophyta</taxon>
        <taxon>Magnoliopsida</taxon>
        <taxon>eudicotyledons</taxon>
        <taxon>Gunneridae</taxon>
        <taxon>Pentapetalae</taxon>
        <taxon>rosids</taxon>
        <taxon>fabids</taxon>
        <taxon>Fagales</taxon>
        <taxon>Fagaceae</taxon>
        <taxon>Fagus</taxon>
    </lineage>
</organism>